<evidence type="ECO:0000313" key="1">
    <source>
        <dbReference type="EMBL" id="MBB4764767.1"/>
    </source>
</evidence>
<keyword evidence="2" id="KW-1185">Reference proteome</keyword>
<proteinExistence type="predicted"/>
<sequence>MPAFELPDRITSLPARTFEFDPSAAAAASAILAGRPAEALHRLLRDQESQVGLLVARRVIAAFLGEPAAPHGPAEDAAALTARILEVREDLAPRLRALAAIEDTEVRDAVLRQRAPLALIGGCWLDTLSQPATQPAVIVNRLFGQHFVLHGEGNHQRGIHHQRRRALEEAGVYLPAVDAVDFLVQARARELTALHGLFQLSLSRLSASFLPETTGAHVAHHLLGVDDLLLGRASVLGAAELGEVLLEYATTAGPADWRRTLAAADLVVALEREHVELLESTARWYAELPLEGKVCEIIGRHARFAGRQHGEVRVAGRKLSDMLDDPELDLGAFVRMMRNSRQLKAIRGGDSRFMRAIKFGGPMFGIFDEREAAVFKAWAQAAQAGSLPDTDPPVNRLGDRAAARWAAALSASEPTDVVYAVAAPADDRALFHRLVNIESYPNTLPIARDHAAANLAAAELLFTFGAGGRLTDASWFDYTPEALLERVEQVYWKKLVDPFRPLTEIPDRDEVIFGQKTFALGSLIDGAWAHRIGNVGRYHRISDGMLASIYADEMGRGDVRKNHITLIVQVLKSMDIDVPHIRDDAFLDQGDLPDHLYGFSIHQLSLALFPDTFYPEILGYNLGIEMFGLGEMRLHEMQKLRHHGFDPVYEEAHLSIDNFSAGHARQSAEIIVGYLDEVARTVGADAVAPEWRRIWRGYASFAYFVEANLVRAMSAPAATAEMTI</sequence>
<protein>
    <recommendedName>
        <fullName evidence="3">Iron-containing redox enzyme family protein</fullName>
    </recommendedName>
</protein>
<name>A0A7W7MSH9_9ACTN</name>
<dbReference type="EMBL" id="JACHNH010000001">
    <property type="protein sequence ID" value="MBB4764767.1"/>
    <property type="molecule type" value="Genomic_DNA"/>
</dbReference>
<dbReference type="Gene3D" id="1.20.910.10">
    <property type="entry name" value="Heme oxygenase-like"/>
    <property type="match status" value="1"/>
</dbReference>
<dbReference type="Pfam" id="PF14518">
    <property type="entry name" value="Haem_oxygenas_2"/>
    <property type="match status" value="1"/>
</dbReference>
<accession>A0A7W7MSH9</accession>
<evidence type="ECO:0000313" key="2">
    <source>
        <dbReference type="Proteomes" id="UP000578112"/>
    </source>
</evidence>
<reference evidence="1 2" key="1">
    <citation type="submission" date="2020-08" db="EMBL/GenBank/DDBJ databases">
        <title>Sequencing the genomes of 1000 actinobacteria strains.</title>
        <authorList>
            <person name="Klenk H.-P."/>
        </authorList>
    </citation>
    <scope>NUCLEOTIDE SEQUENCE [LARGE SCALE GENOMIC DNA]</scope>
    <source>
        <strain evidence="1 2">DSM 43149</strain>
    </source>
</reference>
<organism evidence="1 2">
    <name type="scientific">Actinoplanes digitatis</name>
    <dbReference type="NCBI Taxonomy" id="1868"/>
    <lineage>
        <taxon>Bacteria</taxon>
        <taxon>Bacillati</taxon>
        <taxon>Actinomycetota</taxon>
        <taxon>Actinomycetes</taxon>
        <taxon>Micromonosporales</taxon>
        <taxon>Micromonosporaceae</taxon>
        <taxon>Actinoplanes</taxon>
    </lineage>
</organism>
<evidence type="ECO:0008006" key="3">
    <source>
        <dbReference type="Google" id="ProtNLM"/>
    </source>
</evidence>
<dbReference type="InterPro" id="IPR016084">
    <property type="entry name" value="Haem_Oase-like_multi-hlx"/>
</dbReference>
<dbReference type="SMART" id="SM01236">
    <property type="entry name" value="Haem_oxygenase_2"/>
    <property type="match status" value="1"/>
</dbReference>
<dbReference type="AlphaFoldDB" id="A0A7W7MSH9"/>
<gene>
    <name evidence="1" type="ORF">BJ971_005323</name>
</gene>
<dbReference type="RefSeq" id="WP_203709097.1">
    <property type="nucleotide sequence ID" value="NZ_BOMK01000003.1"/>
</dbReference>
<comment type="caution">
    <text evidence="1">The sequence shown here is derived from an EMBL/GenBank/DDBJ whole genome shotgun (WGS) entry which is preliminary data.</text>
</comment>
<dbReference type="Proteomes" id="UP000578112">
    <property type="component" value="Unassembled WGS sequence"/>
</dbReference>